<organism evidence="1">
    <name type="scientific">Siphoviridae sp. ctLR131</name>
    <dbReference type="NCBI Taxonomy" id="2826250"/>
    <lineage>
        <taxon>Viruses</taxon>
        <taxon>Duplodnaviria</taxon>
        <taxon>Heunggongvirae</taxon>
        <taxon>Uroviricota</taxon>
        <taxon>Caudoviricetes</taxon>
    </lineage>
</organism>
<sequence>MAFCNIICNNYFYGNLYNKGYVRCRKMCLGLAMGFIKEKGNKIRDGDEFKLVTKSGAYLYEAKPTPNGIVLVPLSEATPIGAVHESEMRKYDFKRL</sequence>
<evidence type="ECO:0000313" key="1">
    <source>
        <dbReference type="EMBL" id="DAD83980.1"/>
    </source>
</evidence>
<accession>A0A8S5MP40</accession>
<dbReference type="EMBL" id="BK014949">
    <property type="protein sequence ID" value="DAD83980.1"/>
    <property type="molecule type" value="Genomic_DNA"/>
</dbReference>
<reference evidence="1" key="1">
    <citation type="journal article" date="2021" name="Proc. Natl. Acad. Sci. U.S.A.">
        <title>A Catalog of Tens of Thousands of Viruses from Human Metagenomes Reveals Hidden Associations with Chronic Diseases.</title>
        <authorList>
            <person name="Tisza M.J."/>
            <person name="Buck C.B."/>
        </authorList>
    </citation>
    <scope>NUCLEOTIDE SEQUENCE</scope>
    <source>
        <strain evidence="1">CtLR131</strain>
    </source>
</reference>
<protein>
    <submittedName>
        <fullName evidence="1">Uncharacterized protein</fullName>
    </submittedName>
</protein>
<proteinExistence type="predicted"/>
<name>A0A8S5MP40_9CAUD</name>